<accession>A0AA35KV72</accession>
<proteinExistence type="predicted"/>
<dbReference type="AlphaFoldDB" id="A0AA35KV72"/>
<organism evidence="1 2">
    <name type="scientific">Podarcis lilfordi</name>
    <name type="common">Lilford's wall lizard</name>
    <dbReference type="NCBI Taxonomy" id="74358"/>
    <lineage>
        <taxon>Eukaryota</taxon>
        <taxon>Metazoa</taxon>
        <taxon>Chordata</taxon>
        <taxon>Craniata</taxon>
        <taxon>Vertebrata</taxon>
        <taxon>Euteleostomi</taxon>
        <taxon>Lepidosauria</taxon>
        <taxon>Squamata</taxon>
        <taxon>Bifurcata</taxon>
        <taxon>Unidentata</taxon>
        <taxon>Episquamata</taxon>
        <taxon>Laterata</taxon>
        <taxon>Lacertibaenia</taxon>
        <taxon>Lacertidae</taxon>
        <taxon>Podarcis</taxon>
    </lineage>
</organism>
<dbReference type="Proteomes" id="UP001178461">
    <property type="component" value="Chromosome 9"/>
</dbReference>
<evidence type="ECO:0000313" key="1">
    <source>
        <dbReference type="EMBL" id="CAI5784261.1"/>
    </source>
</evidence>
<reference evidence="1" key="1">
    <citation type="submission" date="2022-12" db="EMBL/GenBank/DDBJ databases">
        <authorList>
            <person name="Alioto T."/>
            <person name="Alioto T."/>
            <person name="Gomez Garrido J."/>
        </authorList>
    </citation>
    <scope>NUCLEOTIDE SEQUENCE</scope>
</reference>
<name>A0AA35KV72_9SAUR</name>
<protein>
    <submittedName>
        <fullName evidence="1">Uncharacterized protein</fullName>
    </submittedName>
</protein>
<dbReference type="EMBL" id="OX395134">
    <property type="protein sequence ID" value="CAI5784261.1"/>
    <property type="molecule type" value="Genomic_DNA"/>
</dbReference>
<sequence length="107" mass="12054">MLQWPIGCSTGEGIVYREVYAFRRSLHVNKPLEHLEREPGMVSCTANKKLLSLYSRVSKVGGFISSAYNCSILSQRLAASFSHHAFGPDKYLSFLCYVAISFDKLKM</sequence>
<gene>
    <name evidence="1" type="ORF">PODLI_1B000491</name>
</gene>
<evidence type="ECO:0000313" key="2">
    <source>
        <dbReference type="Proteomes" id="UP001178461"/>
    </source>
</evidence>
<keyword evidence="2" id="KW-1185">Reference proteome</keyword>